<organism evidence="3 4">
    <name type="scientific">Phanerochaete sordida</name>
    <dbReference type="NCBI Taxonomy" id="48140"/>
    <lineage>
        <taxon>Eukaryota</taxon>
        <taxon>Fungi</taxon>
        <taxon>Dikarya</taxon>
        <taxon>Basidiomycota</taxon>
        <taxon>Agaricomycotina</taxon>
        <taxon>Agaricomycetes</taxon>
        <taxon>Polyporales</taxon>
        <taxon>Phanerochaetaceae</taxon>
        <taxon>Phanerochaete</taxon>
    </lineage>
</organism>
<protein>
    <submittedName>
        <fullName evidence="3">Uncharacterized protein</fullName>
    </submittedName>
</protein>
<feature type="transmembrane region" description="Helical" evidence="2">
    <location>
        <begin position="62"/>
        <end position="85"/>
    </location>
</feature>
<evidence type="ECO:0000256" key="1">
    <source>
        <dbReference type="SAM" id="MobiDB-lite"/>
    </source>
</evidence>
<sequence>MRVLQLAYVDYRDYPGGPGAFELYNGSLAVNVIGTAAYLMNAWLADALMLYRFHVIWSASRYQYAVIPALLAFVLSIISSCILLAQIADPGGALWISASANMALTFWSTSVTLTCYCTLAIAARLLYMRHTVRALFGAHAQVPYLSLTAMLVESAALYAAFALAFLATYARGNPASFMLLAILGQVQSIAPLLIVLRVAQGRGWTAERVRETQRLATGTVQFCRPAHSTDDGSDTAAGSAGSSRDAAFGECPRISLCSKTSEHESAINIVAEPSRPRRDPLSDVV</sequence>
<accession>A0A9P3LDQ6</accession>
<reference evidence="3 4" key="1">
    <citation type="submission" date="2021-08" db="EMBL/GenBank/DDBJ databases">
        <title>Draft Genome Sequence of Phanerochaete sordida strain YK-624.</title>
        <authorList>
            <person name="Mori T."/>
            <person name="Dohra H."/>
            <person name="Suzuki T."/>
            <person name="Kawagishi H."/>
            <person name="Hirai H."/>
        </authorList>
    </citation>
    <scope>NUCLEOTIDE SEQUENCE [LARGE SCALE GENOMIC DNA]</scope>
    <source>
        <strain evidence="3 4">YK-624</strain>
    </source>
</reference>
<name>A0A9P3LDQ6_9APHY</name>
<proteinExistence type="predicted"/>
<dbReference type="EMBL" id="BPQB01000023">
    <property type="protein sequence ID" value="GJE91766.1"/>
    <property type="molecule type" value="Genomic_DNA"/>
</dbReference>
<feature type="transmembrane region" description="Helical" evidence="2">
    <location>
        <begin position="147"/>
        <end position="169"/>
    </location>
</feature>
<feature type="transmembrane region" description="Helical" evidence="2">
    <location>
        <begin position="175"/>
        <end position="196"/>
    </location>
</feature>
<keyword evidence="2" id="KW-0472">Membrane</keyword>
<keyword evidence="2" id="KW-0812">Transmembrane</keyword>
<evidence type="ECO:0000313" key="3">
    <source>
        <dbReference type="EMBL" id="GJE91766.1"/>
    </source>
</evidence>
<comment type="caution">
    <text evidence="3">The sequence shown here is derived from an EMBL/GenBank/DDBJ whole genome shotgun (WGS) entry which is preliminary data.</text>
</comment>
<dbReference type="AlphaFoldDB" id="A0A9P3LDQ6"/>
<feature type="region of interest" description="Disordered" evidence="1">
    <location>
        <begin position="226"/>
        <end position="246"/>
    </location>
</feature>
<evidence type="ECO:0000256" key="2">
    <source>
        <dbReference type="SAM" id="Phobius"/>
    </source>
</evidence>
<gene>
    <name evidence="3" type="ORF">PsYK624_079170</name>
</gene>
<feature type="transmembrane region" description="Helical" evidence="2">
    <location>
        <begin position="105"/>
        <end position="127"/>
    </location>
</feature>
<dbReference type="Proteomes" id="UP000703269">
    <property type="component" value="Unassembled WGS sequence"/>
</dbReference>
<feature type="compositionally biased region" description="Low complexity" evidence="1">
    <location>
        <begin position="234"/>
        <end position="246"/>
    </location>
</feature>
<feature type="transmembrane region" description="Helical" evidence="2">
    <location>
        <begin position="28"/>
        <end position="50"/>
    </location>
</feature>
<evidence type="ECO:0000313" key="4">
    <source>
        <dbReference type="Proteomes" id="UP000703269"/>
    </source>
</evidence>
<keyword evidence="2" id="KW-1133">Transmembrane helix</keyword>
<keyword evidence="4" id="KW-1185">Reference proteome</keyword>
<dbReference type="OrthoDB" id="2796825at2759"/>